<feature type="DNA-binding region" description="H-T-H motif" evidence="4">
    <location>
        <begin position="30"/>
        <end position="49"/>
    </location>
</feature>
<keyword evidence="2 4" id="KW-0238">DNA-binding</keyword>
<evidence type="ECO:0000259" key="5">
    <source>
        <dbReference type="PROSITE" id="PS50977"/>
    </source>
</evidence>
<dbReference type="InterPro" id="IPR009057">
    <property type="entry name" value="Homeodomain-like_sf"/>
</dbReference>
<evidence type="ECO:0000256" key="4">
    <source>
        <dbReference type="PROSITE-ProRule" id="PRU00335"/>
    </source>
</evidence>
<keyword evidence="7" id="KW-1185">Reference proteome</keyword>
<name>A0A286U1G7_9BACT</name>
<evidence type="ECO:0000256" key="3">
    <source>
        <dbReference type="ARBA" id="ARBA00023163"/>
    </source>
</evidence>
<sequence length="194" mass="22335">MFHQVKDSPREKIIDTALRLFYEQGYLATGINQIITESQVAKATFYSHFSSKENLCVAYLQARHVIWMEWLKNSVESHASSEECLRGVFVFLREWMVKCNYRGCAFLNIASEVPPLNNKIRAEVVKHKDGLKTYLRQLISLVKDSHKRYRHINVEANADMVYVLVEGAIVASQNYGHVWPIEASEEAACKLLKI</sequence>
<dbReference type="PROSITE" id="PS50977">
    <property type="entry name" value="HTH_TETR_2"/>
    <property type="match status" value="1"/>
</dbReference>
<dbReference type="InterPro" id="IPR011075">
    <property type="entry name" value="TetR_C"/>
</dbReference>
<dbReference type="InterPro" id="IPR001647">
    <property type="entry name" value="HTH_TetR"/>
</dbReference>
<dbReference type="SUPFAM" id="SSF48498">
    <property type="entry name" value="Tetracyclin repressor-like, C-terminal domain"/>
    <property type="match status" value="1"/>
</dbReference>
<dbReference type="Pfam" id="PF00440">
    <property type="entry name" value="TetR_N"/>
    <property type="match status" value="1"/>
</dbReference>
<comment type="caution">
    <text evidence="6">The sequence shown here is derived from an EMBL/GenBank/DDBJ whole genome shotgun (WGS) entry which is preliminary data.</text>
</comment>
<dbReference type="Proteomes" id="UP000218542">
    <property type="component" value="Unassembled WGS sequence"/>
</dbReference>
<evidence type="ECO:0000313" key="7">
    <source>
        <dbReference type="Proteomes" id="UP000218542"/>
    </source>
</evidence>
<protein>
    <submittedName>
        <fullName evidence="6">TetR-family transcriptional regulator</fullName>
    </submittedName>
</protein>
<dbReference type="SUPFAM" id="SSF46689">
    <property type="entry name" value="Homeodomain-like"/>
    <property type="match status" value="1"/>
</dbReference>
<dbReference type="OrthoDB" id="116240at2"/>
<dbReference type="AlphaFoldDB" id="A0A286U1G7"/>
<organism evidence="6 7">
    <name type="scientific">Candidatus Scalindua japonica</name>
    <dbReference type="NCBI Taxonomy" id="1284222"/>
    <lineage>
        <taxon>Bacteria</taxon>
        <taxon>Pseudomonadati</taxon>
        <taxon>Planctomycetota</taxon>
        <taxon>Candidatus Brocadiia</taxon>
        <taxon>Candidatus Brocadiales</taxon>
        <taxon>Candidatus Scalinduaceae</taxon>
        <taxon>Candidatus Scalindua</taxon>
    </lineage>
</organism>
<keyword evidence="3" id="KW-0804">Transcription</keyword>
<evidence type="ECO:0000256" key="2">
    <source>
        <dbReference type="ARBA" id="ARBA00023125"/>
    </source>
</evidence>
<evidence type="ECO:0000313" key="6">
    <source>
        <dbReference type="EMBL" id="GAX61911.1"/>
    </source>
</evidence>
<proteinExistence type="predicted"/>
<dbReference type="PRINTS" id="PR00455">
    <property type="entry name" value="HTHTETR"/>
</dbReference>
<gene>
    <name evidence="6" type="ORF">SCALIN_C28_0113</name>
</gene>
<dbReference type="RefSeq" id="WP_096895285.1">
    <property type="nucleotide sequence ID" value="NZ_BAOS01000028.1"/>
</dbReference>
<accession>A0A286U1G7</accession>
<dbReference type="Gene3D" id="1.10.357.10">
    <property type="entry name" value="Tetracycline Repressor, domain 2"/>
    <property type="match status" value="1"/>
</dbReference>
<dbReference type="PANTHER" id="PTHR47506">
    <property type="entry name" value="TRANSCRIPTIONAL REGULATORY PROTEIN"/>
    <property type="match status" value="1"/>
</dbReference>
<reference evidence="7" key="1">
    <citation type="journal article" date="2017" name="Environ. Microbiol. Rep.">
        <title>Genetic Diversity of Marine Anaerobic Ammonium-Oxidizing Bacteria as Revealed by Genomic and Proteomic Analyses of 'Candidatus Scalindua japonica'.</title>
        <authorList>
            <person name="Oshiki M."/>
            <person name="Mizuto K."/>
            <person name="Kimura Z."/>
            <person name="Kindaichi T."/>
            <person name="Satoh H."/>
            <person name="Okabe S."/>
        </authorList>
    </citation>
    <scope>NUCLEOTIDE SEQUENCE [LARGE SCALE GENOMIC DNA]</scope>
    <source>
        <strain evidence="7">husup-a2</strain>
    </source>
</reference>
<dbReference type="InterPro" id="IPR036271">
    <property type="entry name" value="Tet_transcr_reg_TetR-rel_C_sf"/>
</dbReference>
<dbReference type="GO" id="GO:0003677">
    <property type="term" value="F:DNA binding"/>
    <property type="evidence" value="ECO:0007669"/>
    <property type="project" value="UniProtKB-UniRule"/>
</dbReference>
<evidence type="ECO:0000256" key="1">
    <source>
        <dbReference type="ARBA" id="ARBA00023015"/>
    </source>
</evidence>
<dbReference type="EMBL" id="BAOS01000028">
    <property type="protein sequence ID" value="GAX61911.1"/>
    <property type="molecule type" value="Genomic_DNA"/>
</dbReference>
<feature type="domain" description="HTH tetR-type" evidence="5">
    <location>
        <begin position="7"/>
        <end position="67"/>
    </location>
</feature>
<keyword evidence="1" id="KW-0805">Transcription regulation</keyword>
<dbReference type="PANTHER" id="PTHR47506:SF3">
    <property type="entry name" value="HTH-TYPE TRANSCRIPTIONAL REGULATOR LMRA"/>
    <property type="match status" value="1"/>
</dbReference>
<dbReference type="Pfam" id="PF16925">
    <property type="entry name" value="TetR_C_13"/>
    <property type="match status" value="1"/>
</dbReference>